<accession>A0A183I5W8</accession>
<dbReference type="SMART" id="SM01088">
    <property type="entry name" value="Col_cuticle_N"/>
    <property type="match status" value="1"/>
</dbReference>
<evidence type="ECO:0000256" key="1">
    <source>
        <dbReference type="ARBA" id="ARBA00022737"/>
    </source>
</evidence>
<dbReference type="GO" id="GO:0042302">
    <property type="term" value="F:structural constituent of cuticle"/>
    <property type="evidence" value="ECO:0007669"/>
    <property type="project" value="InterPro"/>
</dbReference>
<evidence type="ECO:0000313" key="5">
    <source>
        <dbReference type="Proteomes" id="UP000267606"/>
    </source>
</evidence>
<sequence>MTKSLEHDDLNQMRRITFLAIVVSTVAVISSVITLPMLYGFIQTLENHLLFEAHFCKSRSNDLWSELTALQIGKKFYGRIKREWSFGKWMPGSNDDYTDGTSSNIYETIAVPQFTETDSILNANYDNQCCTC</sequence>
<dbReference type="STRING" id="387005.A0A183I5W8"/>
<feature type="transmembrane region" description="Helical" evidence="2">
    <location>
        <begin position="16"/>
        <end position="42"/>
    </location>
</feature>
<feature type="domain" description="Nematode cuticle collagen N-terminal" evidence="3">
    <location>
        <begin position="15"/>
        <end position="67"/>
    </location>
</feature>
<keyword evidence="5" id="KW-1185">Reference proteome</keyword>
<evidence type="ECO:0000259" key="3">
    <source>
        <dbReference type="SMART" id="SM01088"/>
    </source>
</evidence>
<reference evidence="4 5" key="2">
    <citation type="submission" date="2018-11" db="EMBL/GenBank/DDBJ databases">
        <authorList>
            <consortium name="Pathogen Informatics"/>
        </authorList>
    </citation>
    <scope>NUCLEOTIDE SEQUENCE [LARGE SCALE GENOMIC DNA]</scope>
</reference>
<gene>
    <name evidence="4" type="ORF">OFLC_LOCUS15130</name>
</gene>
<reference evidence="6" key="1">
    <citation type="submission" date="2016-06" db="UniProtKB">
        <authorList>
            <consortium name="WormBaseParasite"/>
        </authorList>
    </citation>
    <scope>IDENTIFICATION</scope>
</reference>
<keyword evidence="2" id="KW-0472">Membrane</keyword>
<evidence type="ECO:0000313" key="6">
    <source>
        <dbReference type="WBParaSite" id="OFLC_0001514101-mRNA-1"/>
    </source>
</evidence>
<keyword evidence="2" id="KW-1133">Transmembrane helix</keyword>
<keyword evidence="1" id="KW-0677">Repeat</keyword>
<evidence type="ECO:0000256" key="2">
    <source>
        <dbReference type="SAM" id="Phobius"/>
    </source>
</evidence>
<proteinExistence type="predicted"/>
<dbReference type="InterPro" id="IPR002486">
    <property type="entry name" value="Col_cuticle_N"/>
</dbReference>
<dbReference type="Proteomes" id="UP000267606">
    <property type="component" value="Unassembled WGS sequence"/>
</dbReference>
<evidence type="ECO:0000313" key="4">
    <source>
        <dbReference type="EMBL" id="VDP20531.1"/>
    </source>
</evidence>
<protein>
    <submittedName>
        <fullName evidence="6">Col_cuticle_N domain-containing protein</fullName>
    </submittedName>
</protein>
<organism evidence="6">
    <name type="scientific">Onchocerca flexuosa</name>
    <dbReference type="NCBI Taxonomy" id="387005"/>
    <lineage>
        <taxon>Eukaryota</taxon>
        <taxon>Metazoa</taxon>
        <taxon>Ecdysozoa</taxon>
        <taxon>Nematoda</taxon>
        <taxon>Chromadorea</taxon>
        <taxon>Rhabditida</taxon>
        <taxon>Spirurina</taxon>
        <taxon>Spiruromorpha</taxon>
        <taxon>Filarioidea</taxon>
        <taxon>Onchocercidae</taxon>
        <taxon>Onchocerca</taxon>
    </lineage>
</organism>
<dbReference type="AlphaFoldDB" id="A0A183I5W8"/>
<keyword evidence="2" id="KW-0812">Transmembrane</keyword>
<dbReference type="Pfam" id="PF01484">
    <property type="entry name" value="Col_cuticle_N"/>
    <property type="match status" value="1"/>
</dbReference>
<name>A0A183I5W8_9BILA</name>
<dbReference type="EMBL" id="UZAJ01041657">
    <property type="protein sequence ID" value="VDP20531.1"/>
    <property type="molecule type" value="Genomic_DNA"/>
</dbReference>
<dbReference type="WBParaSite" id="OFLC_0001514101-mRNA-1">
    <property type="protein sequence ID" value="OFLC_0001514101-mRNA-1"/>
    <property type="gene ID" value="OFLC_0001514101"/>
</dbReference>